<dbReference type="GO" id="GO:0030490">
    <property type="term" value="P:maturation of SSU-rRNA"/>
    <property type="evidence" value="ECO:0007669"/>
    <property type="project" value="UniProtKB-UniRule"/>
</dbReference>
<keyword evidence="1 2" id="KW-0690">Ribosome biogenesis</keyword>
<protein>
    <recommendedName>
        <fullName evidence="2">Ribosome-binding factor A</fullName>
    </recommendedName>
</protein>
<name>A0A6N7XKF5_9FIRM</name>
<evidence type="ECO:0000256" key="2">
    <source>
        <dbReference type="HAMAP-Rule" id="MF_00003"/>
    </source>
</evidence>
<proteinExistence type="inferred from homology"/>
<dbReference type="RefSeq" id="WP_154553980.1">
    <property type="nucleotide sequence ID" value="NZ_JAQXUZ010000007.1"/>
</dbReference>
<dbReference type="PANTHER" id="PTHR33515:SF1">
    <property type="entry name" value="RIBOSOME-BINDING FACTOR A, CHLOROPLASTIC-RELATED"/>
    <property type="match status" value="1"/>
</dbReference>
<comment type="subunit">
    <text evidence="2">Monomer. Binds 30S ribosomal subunits, but not 50S ribosomal subunits or 70S ribosomes.</text>
</comment>
<dbReference type="Proteomes" id="UP000469424">
    <property type="component" value="Unassembled WGS sequence"/>
</dbReference>
<dbReference type="HAMAP" id="MF_00003">
    <property type="entry name" value="RbfA"/>
    <property type="match status" value="1"/>
</dbReference>
<dbReference type="InterPro" id="IPR015946">
    <property type="entry name" value="KH_dom-like_a/b"/>
</dbReference>
<dbReference type="PROSITE" id="PS01319">
    <property type="entry name" value="RBFA"/>
    <property type="match status" value="1"/>
</dbReference>
<organism evidence="3 4">
    <name type="scientific">Mogibacterium kristiansenii</name>
    <dbReference type="NCBI Taxonomy" id="2606708"/>
    <lineage>
        <taxon>Bacteria</taxon>
        <taxon>Bacillati</taxon>
        <taxon>Bacillota</taxon>
        <taxon>Clostridia</taxon>
        <taxon>Peptostreptococcales</taxon>
        <taxon>Anaerovoracaceae</taxon>
        <taxon>Mogibacterium</taxon>
    </lineage>
</organism>
<keyword evidence="4" id="KW-1185">Reference proteome</keyword>
<dbReference type="InterPro" id="IPR000238">
    <property type="entry name" value="RbfA"/>
</dbReference>
<dbReference type="NCBIfam" id="TIGR00082">
    <property type="entry name" value="rbfA"/>
    <property type="match status" value="1"/>
</dbReference>
<dbReference type="InterPro" id="IPR023799">
    <property type="entry name" value="RbfA_dom_sf"/>
</dbReference>
<reference evidence="3 4" key="1">
    <citation type="submission" date="2019-08" db="EMBL/GenBank/DDBJ databases">
        <title>In-depth cultivation of the pig gut microbiome towards novel bacterial diversity and tailored functional studies.</title>
        <authorList>
            <person name="Wylensek D."/>
            <person name="Hitch T.C.A."/>
            <person name="Clavel T."/>
        </authorList>
    </citation>
    <scope>NUCLEOTIDE SEQUENCE [LARGE SCALE GENOMIC DNA]</scope>
    <source>
        <strain evidence="3 4">WCA-MUC-591-APC-4B</strain>
    </source>
</reference>
<dbReference type="GO" id="GO:0043024">
    <property type="term" value="F:ribosomal small subunit binding"/>
    <property type="evidence" value="ECO:0007669"/>
    <property type="project" value="TreeGrafter"/>
</dbReference>
<evidence type="ECO:0000313" key="4">
    <source>
        <dbReference type="Proteomes" id="UP000469424"/>
    </source>
</evidence>
<comment type="caution">
    <text evidence="3">The sequence shown here is derived from an EMBL/GenBank/DDBJ whole genome shotgun (WGS) entry which is preliminary data.</text>
</comment>
<dbReference type="InterPro" id="IPR020053">
    <property type="entry name" value="Ribosome-bd_factorA_CS"/>
</dbReference>
<dbReference type="EMBL" id="VUNA01000005">
    <property type="protein sequence ID" value="MST70416.1"/>
    <property type="molecule type" value="Genomic_DNA"/>
</dbReference>
<sequence>MGRNHRIGRVSEEIKKSISKLLVNGIKDPRLNSRIITISGVDVTADGSFATVYITPLTLADEDKEAVNKEVLEAFNRAKGTFKKNIGKDIKMRHVPELIFKIDSSMDYGRHIDALIDEIHNEN</sequence>
<evidence type="ECO:0000313" key="3">
    <source>
        <dbReference type="EMBL" id="MST70416.1"/>
    </source>
</evidence>
<accession>A0A6N7XKF5</accession>
<dbReference type="Gene3D" id="3.30.300.20">
    <property type="match status" value="1"/>
</dbReference>
<evidence type="ECO:0000256" key="1">
    <source>
        <dbReference type="ARBA" id="ARBA00022517"/>
    </source>
</evidence>
<gene>
    <name evidence="2 3" type="primary">rbfA</name>
    <name evidence="3" type="ORF">FYJ65_03525</name>
</gene>
<dbReference type="SUPFAM" id="SSF89919">
    <property type="entry name" value="Ribosome-binding factor A, RbfA"/>
    <property type="match status" value="1"/>
</dbReference>
<dbReference type="AlphaFoldDB" id="A0A6N7XKF5"/>
<dbReference type="GO" id="GO:0005829">
    <property type="term" value="C:cytosol"/>
    <property type="evidence" value="ECO:0007669"/>
    <property type="project" value="TreeGrafter"/>
</dbReference>
<keyword evidence="2" id="KW-0963">Cytoplasm</keyword>
<comment type="subcellular location">
    <subcellularLocation>
        <location evidence="2">Cytoplasm</location>
    </subcellularLocation>
</comment>
<dbReference type="PANTHER" id="PTHR33515">
    <property type="entry name" value="RIBOSOME-BINDING FACTOR A, CHLOROPLASTIC-RELATED"/>
    <property type="match status" value="1"/>
</dbReference>
<comment type="function">
    <text evidence="2">One of several proteins that assist in the late maturation steps of the functional core of the 30S ribosomal subunit. Associates with free 30S ribosomal subunits (but not with 30S subunits that are part of 70S ribosomes or polysomes). Required for efficient processing of 16S rRNA. May interact with the 5'-terminal helix region of 16S rRNA.</text>
</comment>
<comment type="similarity">
    <text evidence="2">Belongs to the RbfA family.</text>
</comment>
<dbReference type="Pfam" id="PF02033">
    <property type="entry name" value="RBFA"/>
    <property type="match status" value="1"/>
</dbReference>